<sequence length="675" mass="73178">MPSCNPCANRSSYFSDLRFLNSSIRCEVWSESVKTSVKLPNRRAAASLALISVLSVVENQRKQKAQRPGEADFWQDMSGELQTIPARHGVATFVPRGRTIKVINTYGKQVVSTWAFSLHAPPKEGENDEEEKLLGDEGDIEERAEELKKHVGDEGKEQVEKHVEKPKQEVEKAKEASKDTKEANNETEDPPEKTPDTPENEKSTETTENGKSIENTEESKVTEALENGKSTENITEKKQPEKRTWSSYLPSIPYRSKDASSNTKPDMEVPKDEKARNEATSKAWSSYLPTGKGFSNYVPNVQIPDSKNVISAFKASHDRDPNKSYAEQLYDFSKTPVGAGTLAAASGSGTASSLYAAYSAYTKMNPFAPSQPPMEYLSLPHTRASTHRLVPEVNDTLLTNLRNPIMKIIEDTTPGAHDTLTAACDASQYVALGTHKPEEHGSCAENLVLALKELNEKAGLKGTKAVGADITVNIAPTPLHLFMNAPINLASSQASGAGAKGATLSIEEPQGKKRSYIRFRAERDIVIVMSACPMDIGKQNGGKCMAANFIVEEASDEDLSASSSSAKKQASSPKQDVAKEGDAEEGKQGEQMAMPKPRGGPAKIAGVKKSAQEAGKRRDSAAESTPAPDNSKNEKKQLAGEAKNDQPVKPKKKPKKLERRGAGTAVPKSEASGIR</sequence>
<evidence type="ECO:0000313" key="3">
    <source>
        <dbReference type="EMBL" id="KAF2270882.1"/>
    </source>
</evidence>
<evidence type="ECO:0000256" key="1">
    <source>
        <dbReference type="SAM" id="MobiDB-lite"/>
    </source>
</evidence>
<dbReference type="Pfam" id="PF09347">
    <property type="entry name" value="DUF1989"/>
    <property type="match status" value="1"/>
</dbReference>
<comment type="caution">
    <text evidence="3">The sequence shown here is derived from an EMBL/GenBank/DDBJ whole genome shotgun (WGS) entry which is preliminary data.</text>
</comment>
<feature type="region of interest" description="Disordered" evidence="1">
    <location>
        <begin position="149"/>
        <end position="282"/>
    </location>
</feature>
<keyword evidence="4" id="KW-1185">Reference proteome</keyword>
<dbReference type="PANTHER" id="PTHR31527">
    <property type="entry name" value="RE64534P"/>
    <property type="match status" value="1"/>
</dbReference>
<name>A0A9P4NCR7_9PLEO</name>
<proteinExistence type="predicted"/>
<evidence type="ECO:0000313" key="4">
    <source>
        <dbReference type="Proteomes" id="UP000800093"/>
    </source>
</evidence>
<feature type="compositionally biased region" description="Basic and acidic residues" evidence="1">
    <location>
        <begin position="149"/>
        <end position="205"/>
    </location>
</feature>
<dbReference type="EMBL" id="ML986578">
    <property type="protein sequence ID" value="KAF2270882.1"/>
    <property type="molecule type" value="Genomic_DNA"/>
</dbReference>
<feature type="compositionally biased region" description="Basic and acidic residues" evidence="1">
    <location>
        <begin position="265"/>
        <end position="279"/>
    </location>
</feature>
<feature type="compositionally biased region" description="Basic and acidic residues" evidence="1">
    <location>
        <begin position="610"/>
        <end position="621"/>
    </location>
</feature>
<feature type="compositionally biased region" description="Low complexity" evidence="1">
    <location>
        <begin position="560"/>
        <end position="575"/>
    </location>
</feature>
<accession>A0A9P4NCR7</accession>
<dbReference type="Proteomes" id="UP000800093">
    <property type="component" value="Unassembled WGS sequence"/>
</dbReference>
<reference evidence="4" key="1">
    <citation type="journal article" date="2020" name="Stud. Mycol.">
        <title>101 Dothideomycetes genomes: A test case for predicting lifestyles and emergence of pathogens.</title>
        <authorList>
            <person name="Haridas S."/>
            <person name="Albert R."/>
            <person name="Binder M."/>
            <person name="Bloem J."/>
            <person name="LaButti K."/>
            <person name="Salamov A."/>
            <person name="Andreopoulos B."/>
            <person name="Baker S."/>
            <person name="Barry K."/>
            <person name="Bills G."/>
            <person name="Bluhm B."/>
            <person name="Cannon C."/>
            <person name="Castanera R."/>
            <person name="Culley D."/>
            <person name="Daum C."/>
            <person name="Ezra D."/>
            <person name="Gonzalez J."/>
            <person name="Henrissat B."/>
            <person name="Kuo A."/>
            <person name="Liang C."/>
            <person name="Lipzen A."/>
            <person name="Lutzoni F."/>
            <person name="Magnuson J."/>
            <person name="Mondo S."/>
            <person name="Nolan M."/>
            <person name="Ohm R."/>
            <person name="Pangilinan J."/>
            <person name="Park H.-J."/>
            <person name="Ramirez L."/>
            <person name="Alfaro M."/>
            <person name="Sun H."/>
            <person name="Tritt A."/>
            <person name="Yoshinaga Y."/>
            <person name="Zwiers L.-H."/>
            <person name="Turgeon B."/>
            <person name="Goodwin S."/>
            <person name="Spatafora J."/>
            <person name="Crous P."/>
            <person name="Grigoriev I."/>
        </authorList>
    </citation>
    <scope>NUCLEOTIDE SEQUENCE [LARGE SCALE GENOMIC DNA]</scope>
    <source>
        <strain evidence="4">CBS 304.66</strain>
    </source>
</reference>
<feature type="compositionally biased region" description="Basic residues" evidence="1">
    <location>
        <begin position="649"/>
        <end position="658"/>
    </location>
</feature>
<feature type="compositionally biased region" description="Basic and acidic residues" evidence="1">
    <location>
        <begin position="234"/>
        <end position="244"/>
    </location>
</feature>
<evidence type="ECO:0000259" key="2">
    <source>
        <dbReference type="Pfam" id="PF09347"/>
    </source>
</evidence>
<dbReference type="InterPro" id="IPR018959">
    <property type="entry name" value="DUF1989"/>
</dbReference>
<feature type="compositionally biased region" description="Basic and acidic residues" evidence="1">
    <location>
        <begin position="576"/>
        <end position="588"/>
    </location>
</feature>
<dbReference type="PANTHER" id="PTHR31527:SF0">
    <property type="entry name" value="RE64534P"/>
    <property type="match status" value="1"/>
</dbReference>
<protein>
    <recommendedName>
        <fullName evidence="2">DUF1989 domain-containing protein</fullName>
    </recommendedName>
</protein>
<feature type="region of interest" description="Disordered" evidence="1">
    <location>
        <begin position="560"/>
        <end position="675"/>
    </location>
</feature>
<feature type="compositionally biased region" description="Basic and acidic residues" evidence="1">
    <location>
        <begin position="631"/>
        <end position="648"/>
    </location>
</feature>
<gene>
    <name evidence="3" type="ORF">CC78DRAFT_527859</name>
</gene>
<organism evidence="3 4">
    <name type="scientific">Lojkania enalia</name>
    <dbReference type="NCBI Taxonomy" id="147567"/>
    <lineage>
        <taxon>Eukaryota</taxon>
        <taxon>Fungi</taxon>
        <taxon>Dikarya</taxon>
        <taxon>Ascomycota</taxon>
        <taxon>Pezizomycotina</taxon>
        <taxon>Dothideomycetes</taxon>
        <taxon>Pleosporomycetidae</taxon>
        <taxon>Pleosporales</taxon>
        <taxon>Pleosporales incertae sedis</taxon>
        <taxon>Lojkania</taxon>
    </lineage>
</organism>
<feature type="domain" description="DUF1989" evidence="2">
    <location>
        <begin position="372"/>
        <end position="526"/>
    </location>
</feature>
<dbReference type="OrthoDB" id="504708at2759"/>
<dbReference type="AlphaFoldDB" id="A0A9P4NCR7"/>